<keyword evidence="4" id="KW-0521">NADP</keyword>
<dbReference type="SUPFAM" id="SSF51735">
    <property type="entry name" value="NAD(P)-binding Rossmann-fold domains"/>
    <property type="match status" value="1"/>
</dbReference>
<evidence type="ECO:0000256" key="1">
    <source>
        <dbReference type="ARBA" id="ARBA00004141"/>
    </source>
</evidence>
<dbReference type="InterPro" id="IPR002347">
    <property type="entry name" value="SDR_fam"/>
</dbReference>
<keyword evidence="8" id="KW-0472">Membrane</keyword>
<evidence type="ECO:0000313" key="13">
    <source>
        <dbReference type="EMBL" id="OBT97350.2"/>
    </source>
</evidence>
<comment type="function">
    <text evidence="9">Catalyzes the reduction of all-trans-retinal to all-trans-retinol in the presence of NADPH.</text>
</comment>
<keyword evidence="6" id="KW-0560">Oxidoreductase</keyword>
<dbReference type="Pfam" id="PF00106">
    <property type="entry name" value="adh_short"/>
    <property type="match status" value="1"/>
</dbReference>
<evidence type="ECO:0000256" key="7">
    <source>
        <dbReference type="ARBA" id="ARBA00023098"/>
    </source>
</evidence>
<reference evidence="14" key="2">
    <citation type="journal article" date="2018" name="Nat. Commun.">
        <title>Extreme sensitivity to ultraviolet light in the fungal pathogen causing white-nose syndrome of bats.</title>
        <authorList>
            <person name="Palmer J.M."/>
            <person name="Drees K.P."/>
            <person name="Foster J.T."/>
            <person name="Lindner D.L."/>
        </authorList>
    </citation>
    <scope>NUCLEOTIDE SEQUENCE [LARGE SCALE GENOMIC DNA]</scope>
    <source>
        <strain evidence="14">UAMH 10579</strain>
    </source>
</reference>
<evidence type="ECO:0000256" key="12">
    <source>
        <dbReference type="RuleBase" id="RU000363"/>
    </source>
</evidence>
<evidence type="ECO:0000256" key="2">
    <source>
        <dbReference type="ARBA" id="ARBA00006484"/>
    </source>
</evidence>
<evidence type="ECO:0000256" key="3">
    <source>
        <dbReference type="ARBA" id="ARBA00022692"/>
    </source>
</evidence>
<evidence type="ECO:0000256" key="8">
    <source>
        <dbReference type="ARBA" id="ARBA00023136"/>
    </source>
</evidence>
<dbReference type="InterPro" id="IPR036291">
    <property type="entry name" value="NAD(P)-bd_dom_sf"/>
</dbReference>
<keyword evidence="3" id="KW-0812">Transmembrane</keyword>
<keyword evidence="5" id="KW-1133">Transmembrane helix</keyword>
<dbReference type="PRINTS" id="PR00081">
    <property type="entry name" value="GDHRDH"/>
</dbReference>
<dbReference type="PANTHER" id="PTHR24322">
    <property type="entry name" value="PKSB"/>
    <property type="match status" value="1"/>
</dbReference>
<evidence type="ECO:0000256" key="9">
    <source>
        <dbReference type="ARBA" id="ARBA00059620"/>
    </source>
</evidence>
<evidence type="ECO:0000256" key="11">
    <source>
        <dbReference type="ARBA" id="ARBA00082544"/>
    </source>
</evidence>
<keyword evidence="14" id="KW-1185">Reference proteome</keyword>
<evidence type="ECO:0000256" key="5">
    <source>
        <dbReference type="ARBA" id="ARBA00022989"/>
    </source>
</evidence>
<keyword evidence="7" id="KW-0443">Lipid metabolism</keyword>
<evidence type="ECO:0000256" key="6">
    <source>
        <dbReference type="ARBA" id="ARBA00023002"/>
    </source>
</evidence>
<dbReference type="InterPro" id="IPR020904">
    <property type="entry name" value="Sc_DH/Rdtase_CS"/>
</dbReference>
<evidence type="ECO:0000313" key="14">
    <source>
        <dbReference type="Proteomes" id="UP000091956"/>
    </source>
</evidence>
<dbReference type="AlphaFoldDB" id="A0A1B8GND3"/>
<sequence length="238" mass="26702">MAEFWSVTCPGLILCIRARIFQHISTNRYSRLGLQALCTAGIIYICGKALSRLILNNWTSDKWDWRREVVLITGGCSGIGEQIARKFAERNIKVVVLDITPPKVAMPTLVHFYKCDITSPETIRSTARRISEDVGCPSILINNAGIGSAKPLLDETDEEIRRTFDVNNIAHFWVVREFLPHMIKQNHGHVVTVASMASFVTLASNVSYSCTKAAALSFHEGLAQELRHRYDARKVRTS</sequence>
<dbReference type="FunFam" id="3.40.50.720:FF:000131">
    <property type="entry name" value="Short-chain dehydrogenase/reductase 3"/>
    <property type="match status" value="1"/>
</dbReference>
<dbReference type="PROSITE" id="PS00061">
    <property type="entry name" value="ADH_SHORT"/>
    <property type="match status" value="1"/>
</dbReference>
<dbReference type="GO" id="GO:0052650">
    <property type="term" value="F:all-trans-retinol dehydrogenase (NADP+) activity"/>
    <property type="evidence" value="ECO:0007669"/>
    <property type="project" value="UniProtKB-ARBA"/>
</dbReference>
<protein>
    <recommendedName>
        <fullName evidence="10">Short-chain dehydrogenase/reductase 3</fullName>
    </recommendedName>
    <alternativeName>
        <fullName evidence="11">Retinal short-chain dehydrogenase/reductase 1</fullName>
    </alternativeName>
</protein>
<comment type="similarity">
    <text evidence="2 12">Belongs to the short-chain dehydrogenases/reductases (SDR) family.</text>
</comment>
<comment type="subcellular location">
    <subcellularLocation>
        <location evidence="1">Membrane</location>
        <topology evidence="1">Multi-pass membrane protein</topology>
    </subcellularLocation>
</comment>
<dbReference type="GO" id="GO:0016020">
    <property type="term" value="C:membrane"/>
    <property type="evidence" value="ECO:0007669"/>
    <property type="project" value="UniProtKB-SubCell"/>
</dbReference>
<accession>A0A1B8GND3</accession>
<organism evidence="13 14">
    <name type="scientific">Pseudogymnoascus verrucosus</name>
    <dbReference type="NCBI Taxonomy" id="342668"/>
    <lineage>
        <taxon>Eukaryota</taxon>
        <taxon>Fungi</taxon>
        <taxon>Dikarya</taxon>
        <taxon>Ascomycota</taxon>
        <taxon>Pezizomycotina</taxon>
        <taxon>Leotiomycetes</taxon>
        <taxon>Thelebolales</taxon>
        <taxon>Thelebolaceae</taxon>
        <taxon>Pseudogymnoascus</taxon>
    </lineage>
</organism>
<name>A0A1B8GND3_9PEZI</name>
<dbReference type="PANTHER" id="PTHR24322:SF736">
    <property type="entry name" value="RETINOL DEHYDROGENASE 10"/>
    <property type="match status" value="1"/>
</dbReference>
<dbReference type="RefSeq" id="XP_059319754.1">
    <property type="nucleotide sequence ID" value="XM_059463610.1"/>
</dbReference>
<evidence type="ECO:0000256" key="4">
    <source>
        <dbReference type="ARBA" id="ARBA00022857"/>
    </source>
</evidence>
<proteinExistence type="inferred from homology"/>
<reference evidence="13 14" key="1">
    <citation type="submission" date="2016-03" db="EMBL/GenBank/DDBJ databases">
        <title>Comparative genomics of Pseudogymnoascus destructans, the fungus causing white-nose syndrome of bats.</title>
        <authorList>
            <person name="Palmer J.M."/>
            <person name="Drees K.P."/>
            <person name="Foster J.T."/>
            <person name="Lindner D.L."/>
        </authorList>
    </citation>
    <scope>NUCLEOTIDE SEQUENCE [LARGE SCALE GENOMIC DNA]</scope>
    <source>
        <strain evidence="13 14">UAMH 10579</strain>
    </source>
</reference>
<dbReference type="Proteomes" id="UP000091956">
    <property type="component" value="Unassembled WGS sequence"/>
</dbReference>
<dbReference type="Gene3D" id="3.40.50.720">
    <property type="entry name" value="NAD(P)-binding Rossmann-like Domain"/>
    <property type="match status" value="1"/>
</dbReference>
<evidence type="ECO:0000256" key="10">
    <source>
        <dbReference type="ARBA" id="ARBA00068717"/>
    </source>
</evidence>
<dbReference type="PRINTS" id="PR00080">
    <property type="entry name" value="SDRFAMILY"/>
</dbReference>
<dbReference type="STRING" id="342668.A0A1B8GND3"/>
<gene>
    <name evidence="13" type="ORF">VE01_04358</name>
</gene>
<dbReference type="GeneID" id="28837744"/>
<dbReference type="EMBL" id="KV460222">
    <property type="protein sequence ID" value="OBT97350.2"/>
    <property type="molecule type" value="Genomic_DNA"/>
</dbReference>